<evidence type="ECO:0000313" key="3">
    <source>
        <dbReference type="Proteomes" id="UP000807469"/>
    </source>
</evidence>
<reference evidence="2" key="1">
    <citation type="submission" date="2020-11" db="EMBL/GenBank/DDBJ databases">
        <authorList>
            <consortium name="DOE Joint Genome Institute"/>
            <person name="Ahrendt S."/>
            <person name="Riley R."/>
            <person name="Andreopoulos W."/>
            <person name="Labutti K."/>
            <person name="Pangilinan J."/>
            <person name="Ruiz-Duenas F.J."/>
            <person name="Barrasa J.M."/>
            <person name="Sanchez-Garcia M."/>
            <person name="Camarero S."/>
            <person name="Miyauchi S."/>
            <person name="Serrano A."/>
            <person name="Linde D."/>
            <person name="Babiker R."/>
            <person name="Drula E."/>
            <person name="Ayuso-Fernandez I."/>
            <person name="Pacheco R."/>
            <person name="Padilla G."/>
            <person name="Ferreira P."/>
            <person name="Barriuso J."/>
            <person name="Kellner H."/>
            <person name="Castanera R."/>
            <person name="Alfaro M."/>
            <person name="Ramirez L."/>
            <person name="Pisabarro A.G."/>
            <person name="Kuo A."/>
            <person name="Tritt A."/>
            <person name="Lipzen A."/>
            <person name="He G."/>
            <person name="Yan M."/>
            <person name="Ng V."/>
            <person name="Cullen D."/>
            <person name="Martin F."/>
            <person name="Rosso M.-N."/>
            <person name="Henrissat B."/>
            <person name="Hibbett D."/>
            <person name="Martinez A.T."/>
            <person name="Grigoriev I.V."/>
        </authorList>
    </citation>
    <scope>NUCLEOTIDE SEQUENCE</scope>
    <source>
        <strain evidence="2">CIRM-BRFM 674</strain>
    </source>
</reference>
<dbReference type="InterPro" id="IPR004045">
    <property type="entry name" value="Glutathione_S-Trfase_N"/>
</dbReference>
<sequence>MTSIPKAVLYYSPISVWSAVARLAIEEKGYGEDELDFRTVDLHKGQNYDLAFLRLNAKATVPTLLVPYEDTLSGDGDSRYKALTDTKSIVEFLDKSRSAISRTHTTSSAPAPTLTPATIATSTICKVIIDEILHSEVANPNTLLFVNAYDDASLQTLAAEQLPGLKQRQQALAGYLSEAEGGQVRVSDKVKKLWTEKLEATTVIIAVLDDARKAETELDDDGKANRTAFFKAAHRAWEVNLTEVLTQLSKEMVGPYTLGEQFSIADLHLAGWLARVGKLAGVTRQDDGETMVKKLEGRVGGGFRLVRDFRNERGGVEKGAETKLGAFWDAVGERDSWKKVYSEGLY</sequence>
<dbReference type="SUPFAM" id="SSF47616">
    <property type="entry name" value="GST C-terminal domain-like"/>
    <property type="match status" value="1"/>
</dbReference>
<dbReference type="AlphaFoldDB" id="A0A9P6CZQ6"/>
<dbReference type="Gene3D" id="3.40.30.10">
    <property type="entry name" value="Glutaredoxin"/>
    <property type="match status" value="1"/>
</dbReference>
<dbReference type="EMBL" id="MU155232">
    <property type="protein sequence ID" value="KAF9478539.1"/>
    <property type="molecule type" value="Genomic_DNA"/>
</dbReference>
<dbReference type="InterPro" id="IPR036249">
    <property type="entry name" value="Thioredoxin-like_sf"/>
</dbReference>
<dbReference type="CDD" id="cd00570">
    <property type="entry name" value="GST_N_family"/>
    <property type="match status" value="1"/>
</dbReference>
<dbReference type="SUPFAM" id="SSF52833">
    <property type="entry name" value="Thioredoxin-like"/>
    <property type="match status" value="1"/>
</dbReference>
<proteinExistence type="predicted"/>
<dbReference type="InterPro" id="IPR036282">
    <property type="entry name" value="Glutathione-S-Trfase_C_sf"/>
</dbReference>
<evidence type="ECO:0000259" key="1">
    <source>
        <dbReference type="PROSITE" id="PS50404"/>
    </source>
</evidence>
<dbReference type="Proteomes" id="UP000807469">
    <property type="component" value="Unassembled WGS sequence"/>
</dbReference>
<comment type="caution">
    <text evidence="2">The sequence shown here is derived from an EMBL/GenBank/DDBJ whole genome shotgun (WGS) entry which is preliminary data.</text>
</comment>
<organism evidence="2 3">
    <name type="scientific">Pholiota conissans</name>
    <dbReference type="NCBI Taxonomy" id="109636"/>
    <lineage>
        <taxon>Eukaryota</taxon>
        <taxon>Fungi</taxon>
        <taxon>Dikarya</taxon>
        <taxon>Basidiomycota</taxon>
        <taxon>Agaricomycotina</taxon>
        <taxon>Agaricomycetes</taxon>
        <taxon>Agaricomycetidae</taxon>
        <taxon>Agaricales</taxon>
        <taxon>Agaricineae</taxon>
        <taxon>Strophariaceae</taxon>
        <taxon>Pholiota</taxon>
    </lineage>
</organism>
<gene>
    <name evidence="2" type="ORF">BDN70DRAFT_933330</name>
</gene>
<dbReference type="OrthoDB" id="412788at2759"/>
<name>A0A9P6CZQ6_9AGAR</name>
<accession>A0A9P6CZQ6</accession>
<dbReference type="Pfam" id="PF13417">
    <property type="entry name" value="GST_N_3"/>
    <property type="match status" value="1"/>
</dbReference>
<feature type="domain" description="GST N-terminal" evidence="1">
    <location>
        <begin position="5"/>
        <end position="101"/>
    </location>
</feature>
<keyword evidence="3" id="KW-1185">Reference proteome</keyword>
<protein>
    <recommendedName>
        <fullName evidence="1">GST N-terminal domain-containing protein</fullName>
    </recommendedName>
</protein>
<dbReference type="PROSITE" id="PS50404">
    <property type="entry name" value="GST_NTER"/>
    <property type="match status" value="1"/>
</dbReference>
<dbReference type="Gene3D" id="1.20.1050.10">
    <property type="match status" value="1"/>
</dbReference>
<dbReference type="CDD" id="cd00299">
    <property type="entry name" value="GST_C_family"/>
    <property type="match status" value="1"/>
</dbReference>
<evidence type="ECO:0000313" key="2">
    <source>
        <dbReference type="EMBL" id="KAF9478539.1"/>
    </source>
</evidence>